<accession>A0ABP7HG67</accession>
<dbReference type="Proteomes" id="UP001500888">
    <property type="component" value="Unassembled WGS sequence"/>
</dbReference>
<keyword evidence="2" id="KW-1185">Reference proteome</keyword>
<protein>
    <submittedName>
        <fullName evidence="1">Uncharacterized protein</fullName>
    </submittedName>
</protein>
<evidence type="ECO:0000313" key="1">
    <source>
        <dbReference type="EMBL" id="GAA3793686.1"/>
    </source>
</evidence>
<name>A0ABP7HG67_9ACTN</name>
<proteinExistence type="predicted"/>
<sequence>MRPQRGGLLGEAADQAGLAATGLTAQEHGRRGPLTRLLKSIGQCRQLTFPSYENGTNHPTHHVCQHVMTYVVVRGIYPSA</sequence>
<evidence type="ECO:0000313" key="2">
    <source>
        <dbReference type="Proteomes" id="UP001500888"/>
    </source>
</evidence>
<reference evidence="2" key="1">
    <citation type="journal article" date="2019" name="Int. J. Syst. Evol. Microbiol.">
        <title>The Global Catalogue of Microorganisms (GCM) 10K type strain sequencing project: providing services to taxonomists for standard genome sequencing and annotation.</title>
        <authorList>
            <consortium name="The Broad Institute Genomics Platform"/>
            <consortium name="The Broad Institute Genome Sequencing Center for Infectious Disease"/>
            <person name="Wu L."/>
            <person name="Ma J."/>
        </authorList>
    </citation>
    <scope>NUCLEOTIDE SEQUENCE [LARGE SCALE GENOMIC DNA]</scope>
    <source>
        <strain evidence="2">JCM 16908</strain>
    </source>
</reference>
<comment type="caution">
    <text evidence="1">The sequence shown here is derived from an EMBL/GenBank/DDBJ whole genome shotgun (WGS) entry which is preliminary data.</text>
</comment>
<organism evidence="1 2">
    <name type="scientific">Sphaerisporangium flaviroseum</name>
    <dbReference type="NCBI Taxonomy" id="509199"/>
    <lineage>
        <taxon>Bacteria</taxon>
        <taxon>Bacillati</taxon>
        <taxon>Actinomycetota</taxon>
        <taxon>Actinomycetes</taxon>
        <taxon>Streptosporangiales</taxon>
        <taxon>Streptosporangiaceae</taxon>
        <taxon>Sphaerisporangium</taxon>
    </lineage>
</organism>
<dbReference type="EMBL" id="BAAAZR010000001">
    <property type="protein sequence ID" value="GAA3793686.1"/>
    <property type="molecule type" value="Genomic_DNA"/>
</dbReference>
<gene>
    <name evidence="1" type="ORF">GCM10022226_11240</name>
</gene>